<dbReference type="InterPro" id="IPR003736">
    <property type="entry name" value="PAAI_dom"/>
</dbReference>
<dbReference type="PANTHER" id="PTHR21660:SF11">
    <property type="entry name" value="FAMILY PROTEIN, PUTATIVE (AFU_ORTHOLOGUE AFUA_4G04355)-RELATED"/>
    <property type="match status" value="1"/>
</dbReference>
<name>A0A1L9VM36_ASPGL</name>
<keyword evidence="5" id="KW-1185">Reference proteome</keyword>
<reference evidence="5" key="1">
    <citation type="journal article" date="2017" name="Genome Biol.">
        <title>Comparative genomics reveals high biological diversity and specific adaptations in the industrially and medically important fungal genus Aspergillus.</title>
        <authorList>
            <person name="de Vries R.P."/>
            <person name="Riley R."/>
            <person name="Wiebenga A."/>
            <person name="Aguilar-Osorio G."/>
            <person name="Amillis S."/>
            <person name="Uchima C.A."/>
            <person name="Anderluh G."/>
            <person name="Asadollahi M."/>
            <person name="Askin M."/>
            <person name="Barry K."/>
            <person name="Battaglia E."/>
            <person name="Bayram O."/>
            <person name="Benocci T."/>
            <person name="Braus-Stromeyer S.A."/>
            <person name="Caldana C."/>
            <person name="Canovas D."/>
            <person name="Cerqueira G.C."/>
            <person name="Chen F."/>
            <person name="Chen W."/>
            <person name="Choi C."/>
            <person name="Clum A."/>
            <person name="Dos Santos R.A."/>
            <person name="Damasio A.R."/>
            <person name="Diallinas G."/>
            <person name="Emri T."/>
            <person name="Fekete E."/>
            <person name="Flipphi M."/>
            <person name="Freyberg S."/>
            <person name="Gallo A."/>
            <person name="Gournas C."/>
            <person name="Habgood R."/>
            <person name="Hainaut M."/>
            <person name="Harispe M.L."/>
            <person name="Henrissat B."/>
            <person name="Hilden K.S."/>
            <person name="Hope R."/>
            <person name="Hossain A."/>
            <person name="Karabika E."/>
            <person name="Karaffa L."/>
            <person name="Karanyi Z."/>
            <person name="Krasevec N."/>
            <person name="Kuo A."/>
            <person name="Kusch H."/>
            <person name="LaButti K."/>
            <person name="Lagendijk E.L."/>
            <person name="Lapidus A."/>
            <person name="Levasseur A."/>
            <person name="Lindquist E."/>
            <person name="Lipzen A."/>
            <person name="Logrieco A.F."/>
            <person name="MacCabe A."/>
            <person name="Maekelae M.R."/>
            <person name="Malavazi I."/>
            <person name="Melin P."/>
            <person name="Meyer V."/>
            <person name="Mielnichuk N."/>
            <person name="Miskei M."/>
            <person name="Molnar A.P."/>
            <person name="Mule G."/>
            <person name="Ngan C.Y."/>
            <person name="Orejas M."/>
            <person name="Orosz E."/>
            <person name="Ouedraogo J.P."/>
            <person name="Overkamp K.M."/>
            <person name="Park H.-S."/>
            <person name="Perrone G."/>
            <person name="Piumi F."/>
            <person name="Punt P.J."/>
            <person name="Ram A.F."/>
            <person name="Ramon A."/>
            <person name="Rauscher S."/>
            <person name="Record E."/>
            <person name="Riano-Pachon D.M."/>
            <person name="Robert V."/>
            <person name="Roehrig J."/>
            <person name="Ruller R."/>
            <person name="Salamov A."/>
            <person name="Salih N.S."/>
            <person name="Samson R.A."/>
            <person name="Sandor E."/>
            <person name="Sanguinetti M."/>
            <person name="Schuetze T."/>
            <person name="Sepcic K."/>
            <person name="Shelest E."/>
            <person name="Sherlock G."/>
            <person name="Sophianopoulou V."/>
            <person name="Squina F.M."/>
            <person name="Sun H."/>
            <person name="Susca A."/>
            <person name="Todd R.B."/>
            <person name="Tsang A."/>
            <person name="Unkles S.E."/>
            <person name="van de Wiele N."/>
            <person name="van Rossen-Uffink D."/>
            <person name="Oliveira J.V."/>
            <person name="Vesth T.C."/>
            <person name="Visser J."/>
            <person name="Yu J.-H."/>
            <person name="Zhou M."/>
            <person name="Andersen M.R."/>
            <person name="Archer D.B."/>
            <person name="Baker S.E."/>
            <person name="Benoit I."/>
            <person name="Brakhage A.A."/>
            <person name="Braus G.H."/>
            <person name="Fischer R."/>
            <person name="Frisvad J.C."/>
            <person name="Goldman G.H."/>
            <person name="Houbraken J."/>
            <person name="Oakley B."/>
            <person name="Pocsi I."/>
            <person name="Scazzocchio C."/>
            <person name="Seiboth B."/>
            <person name="vanKuyk P.A."/>
            <person name="Wortman J."/>
            <person name="Dyer P.S."/>
            <person name="Grigoriev I.V."/>
        </authorList>
    </citation>
    <scope>NUCLEOTIDE SEQUENCE [LARGE SCALE GENOMIC DNA]</scope>
    <source>
        <strain evidence="5">CBS 516.65</strain>
    </source>
</reference>
<dbReference type="AlphaFoldDB" id="A0A1L9VM36"/>
<dbReference type="GeneID" id="34462593"/>
<dbReference type="InterPro" id="IPR039298">
    <property type="entry name" value="ACOT13"/>
</dbReference>
<evidence type="ECO:0000256" key="1">
    <source>
        <dbReference type="ARBA" id="ARBA00008324"/>
    </source>
</evidence>
<evidence type="ECO:0000256" key="2">
    <source>
        <dbReference type="ARBA" id="ARBA00022801"/>
    </source>
</evidence>
<dbReference type="STRING" id="1160497.A0A1L9VM36"/>
<dbReference type="EMBL" id="KV878895">
    <property type="protein sequence ID" value="OJJ84932.1"/>
    <property type="molecule type" value="Genomic_DNA"/>
</dbReference>
<sequence length="145" mass="15751">MDSQLQHVHKVWERMRTNSPIYAFLLDQVEIYHAENGVVRARLQVAPQHINSKGTLHGAFSACVTDWAGGLAIASCGLDSTGVSADIHVSYLSAATTNDWLEIEGRADKVGKNLAFTTISILKKGSACELAIVARGSHTKYIKTQ</sequence>
<dbReference type="OrthoDB" id="46529at2759"/>
<dbReference type="VEuPathDB" id="FungiDB:ASPGLDRAFT_45863"/>
<dbReference type="PANTHER" id="PTHR21660">
    <property type="entry name" value="THIOESTERASE SUPERFAMILY MEMBER-RELATED"/>
    <property type="match status" value="1"/>
</dbReference>
<comment type="similarity">
    <text evidence="1">Belongs to the thioesterase PaaI family.</text>
</comment>
<keyword evidence="2" id="KW-0378">Hydrolase</keyword>
<dbReference type="RefSeq" id="XP_022401630.1">
    <property type="nucleotide sequence ID" value="XM_022546332.1"/>
</dbReference>
<protein>
    <recommendedName>
        <fullName evidence="3">Thioesterase domain-containing protein</fullName>
    </recommendedName>
</protein>
<evidence type="ECO:0000313" key="5">
    <source>
        <dbReference type="Proteomes" id="UP000184300"/>
    </source>
</evidence>
<dbReference type="Proteomes" id="UP000184300">
    <property type="component" value="Unassembled WGS sequence"/>
</dbReference>
<dbReference type="Gene3D" id="3.10.129.10">
    <property type="entry name" value="Hotdog Thioesterase"/>
    <property type="match status" value="1"/>
</dbReference>
<dbReference type="FunFam" id="3.10.129.10:FF:000033">
    <property type="entry name" value="acyl-coenzyme A thioesterase 13"/>
    <property type="match status" value="1"/>
</dbReference>
<evidence type="ECO:0000259" key="3">
    <source>
        <dbReference type="Pfam" id="PF03061"/>
    </source>
</evidence>
<dbReference type="NCBIfam" id="TIGR00369">
    <property type="entry name" value="unchar_dom_1"/>
    <property type="match status" value="1"/>
</dbReference>
<dbReference type="Pfam" id="PF03061">
    <property type="entry name" value="4HBT"/>
    <property type="match status" value="1"/>
</dbReference>
<dbReference type="InterPro" id="IPR029069">
    <property type="entry name" value="HotDog_dom_sf"/>
</dbReference>
<organism evidence="4 5">
    <name type="scientific">Aspergillus glaucus CBS 516.65</name>
    <dbReference type="NCBI Taxonomy" id="1160497"/>
    <lineage>
        <taxon>Eukaryota</taxon>
        <taxon>Fungi</taxon>
        <taxon>Dikarya</taxon>
        <taxon>Ascomycota</taxon>
        <taxon>Pezizomycotina</taxon>
        <taxon>Eurotiomycetes</taxon>
        <taxon>Eurotiomycetidae</taxon>
        <taxon>Eurotiales</taxon>
        <taxon>Aspergillaceae</taxon>
        <taxon>Aspergillus</taxon>
        <taxon>Aspergillus subgen. Aspergillus</taxon>
    </lineage>
</organism>
<accession>A0A1L9VM36</accession>
<dbReference type="CDD" id="cd03443">
    <property type="entry name" value="PaaI_thioesterase"/>
    <property type="match status" value="1"/>
</dbReference>
<gene>
    <name evidence="4" type="ORF">ASPGLDRAFT_45863</name>
</gene>
<feature type="domain" description="Thioesterase" evidence="3">
    <location>
        <begin position="54"/>
        <end position="125"/>
    </location>
</feature>
<proteinExistence type="inferred from homology"/>
<dbReference type="SUPFAM" id="SSF54637">
    <property type="entry name" value="Thioesterase/thiol ester dehydrase-isomerase"/>
    <property type="match status" value="1"/>
</dbReference>
<dbReference type="InterPro" id="IPR006683">
    <property type="entry name" value="Thioestr_dom"/>
</dbReference>
<evidence type="ECO:0000313" key="4">
    <source>
        <dbReference type="EMBL" id="OJJ84932.1"/>
    </source>
</evidence>
<dbReference type="GO" id="GO:0047617">
    <property type="term" value="F:fatty acyl-CoA hydrolase activity"/>
    <property type="evidence" value="ECO:0007669"/>
    <property type="project" value="InterPro"/>
</dbReference>